<dbReference type="InterPro" id="IPR052742">
    <property type="entry name" value="Mito_N-acetyltransferase"/>
</dbReference>
<dbReference type="CDD" id="cd04301">
    <property type="entry name" value="NAT_SF"/>
    <property type="match status" value="1"/>
</dbReference>
<name>A0ABX7QVG7_9GAMM</name>
<dbReference type="InterPro" id="IPR000182">
    <property type="entry name" value="GNAT_dom"/>
</dbReference>
<keyword evidence="3" id="KW-1185">Reference proteome</keyword>
<proteinExistence type="predicted"/>
<organism evidence="2 3">
    <name type="scientific">Shewanella avicenniae</name>
    <dbReference type="NCBI Taxonomy" id="2814294"/>
    <lineage>
        <taxon>Bacteria</taxon>
        <taxon>Pseudomonadati</taxon>
        <taxon>Pseudomonadota</taxon>
        <taxon>Gammaproteobacteria</taxon>
        <taxon>Alteromonadales</taxon>
        <taxon>Shewanellaceae</taxon>
        <taxon>Shewanella</taxon>
    </lineage>
</organism>
<reference evidence="2 3" key="1">
    <citation type="submission" date="2021-03" db="EMBL/GenBank/DDBJ databases">
        <title>Novel species identification of genus Shewanella.</title>
        <authorList>
            <person name="Liu G."/>
            <person name="Zhang Q."/>
        </authorList>
    </citation>
    <scope>NUCLEOTIDE SEQUENCE [LARGE SCALE GENOMIC DNA]</scope>
    <source>
        <strain evidence="2 3">FJAT-51800</strain>
    </source>
</reference>
<protein>
    <submittedName>
        <fullName evidence="2">GNAT family N-acetyltransferase</fullName>
    </submittedName>
</protein>
<evidence type="ECO:0000259" key="1">
    <source>
        <dbReference type="PROSITE" id="PS51186"/>
    </source>
</evidence>
<evidence type="ECO:0000313" key="3">
    <source>
        <dbReference type="Proteomes" id="UP000662770"/>
    </source>
</evidence>
<dbReference type="Pfam" id="PF00583">
    <property type="entry name" value="Acetyltransf_1"/>
    <property type="match status" value="1"/>
</dbReference>
<accession>A0ABX7QVG7</accession>
<evidence type="ECO:0000313" key="2">
    <source>
        <dbReference type="EMBL" id="QSX34656.1"/>
    </source>
</evidence>
<dbReference type="RefSeq" id="WP_207355856.1">
    <property type="nucleotide sequence ID" value="NZ_CP071503.1"/>
</dbReference>
<dbReference type="Proteomes" id="UP000662770">
    <property type="component" value="Chromosome"/>
</dbReference>
<dbReference type="PANTHER" id="PTHR43138">
    <property type="entry name" value="ACETYLTRANSFERASE, GNAT FAMILY"/>
    <property type="match status" value="1"/>
</dbReference>
<dbReference type="EMBL" id="CP071503">
    <property type="protein sequence ID" value="QSX34656.1"/>
    <property type="molecule type" value="Genomic_DNA"/>
</dbReference>
<dbReference type="InterPro" id="IPR016181">
    <property type="entry name" value="Acyl_CoA_acyltransferase"/>
</dbReference>
<feature type="domain" description="N-acetyltransferase" evidence="1">
    <location>
        <begin position="1"/>
        <end position="160"/>
    </location>
</feature>
<dbReference type="PANTHER" id="PTHR43138:SF1">
    <property type="entry name" value="N-ACETYLTRANSFERASE ACA1"/>
    <property type="match status" value="1"/>
</dbReference>
<dbReference type="SUPFAM" id="SSF55729">
    <property type="entry name" value="Acyl-CoA N-acyltransferases (Nat)"/>
    <property type="match status" value="1"/>
</dbReference>
<gene>
    <name evidence="2" type="ORF">JYB87_05305</name>
</gene>
<sequence length="164" mass="18378">MITELTRELFKQFWPTFTAIAQAESTYAYDADISFEQACYLWCELPYQSFAWVDAGQVLGIYYLKANAMGPGNHVCNCGYMVSEAARGRGIARQMCLHSQQQALTAGFKAMQFNCVVSSNTVAVALWQKLGFEIVGTLPKAYRHQQLGLVDCLVMFKTLDHPLV</sequence>
<dbReference type="PROSITE" id="PS51186">
    <property type="entry name" value="GNAT"/>
    <property type="match status" value="1"/>
</dbReference>
<dbReference type="Gene3D" id="3.40.630.30">
    <property type="match status" value="1"/>
</dbReference>